<accession>A0A5K3FIL8</accession>
<dbReference type="InterPro" id="IPR029071">
    <property type="entry name" value="Ubiquitin-like_domsf"/>
</dbReference>
<dbReference type="Pfam" id="PF00789">
    <property type="entry name" value="UBX"/>
    <property type="match status" value="1"/>
</dbReference>
<dbReference type="InterPro" id="IPR006577">
    <property type="entry name" value="UAS"/>
</dbReference>
<dbReference type="Gene3D" id="3.10.20.90">
    <property type="entry name" value="Phosphatidylinositol 3-kinase Catalytic Subunit, Chain A, domain 1"/>
    <property type="match status" value="1"/>
</dbReference>
<evidence type="ECO:0000259" key="4">
    <source>
        <dbReference type="PROSITE" id="PS50033"/>
    </source>
</evidence>
<dbReference type="SUPFAM" id="SSF52833">
    <property type="entry name" value="Thioredoxin-like"/>
    <property type="match status" value="1"/>
</dbReference>
<protein>
    <submittedName>
        <fullName evidence="5">UBX domain-containing protein</fullName>
    </submittedName>
</protein>
<dbReference type="PANTHER" id="PTHR23322:SF1">
    <property type="entry name" value="FAS-ASSOCIATED FACTOR 2"/>
    <property type="match status" value="1"/>
</dbReference>
<dbReference type="InterPro" id="IPR001012">
    <property type="entry name" value="UBX_dom"/>
</dbReference>
<evidence type="ECO:0000313" key="5">
    <source>
        <dbReference type="WBParaSite" id="MCU_008491-RB"/>
    </source>
</evidence>
<name>A0A5K3FIL8_MESCO</name>
<feature type="domain" description="UBX" evidence="4">
    <location>
        <begin position="397"/>
        <end position="508"/>
    </location>
</feature>
<evidence type="ECO:0000256" key="2">
    <source>
        <dbReference type="SAM" id="Coils"/>
    </source>
</evidence>
<proteinExistence type="predicted"/>
<organism evidence="5">
    <name type="scientific">Mesocestoides corti</name>
    <name type="common">Flatworm</name>
    <dbReference type="NCBI Taxonomy" id="53468"/>
    <lineage>
        <taxon>Eukaryota</taxon>
        <taxon>Metazoa</taxon>
        <taxon>Spiralia</taxon>
        <taxon>Lophotrochozoa</taxon>
        <taxon>Platyhelminthes</taxon>
        <taxon>Cestoda</taxon>
        <taxon>Eucestoda</taxon>
        <taxon>Cyclophyllidea</taxon>
        <taxon>Mesocestoididae</taxon>
        <taxon>Mesocestoides</taxon>
    </lineage>
</organism>
<dbReference type="WBParaSite" id="MCU_008491-RB">
    <property type="protein sequence ID" value="MCU_008491-RB"/>
    <property type="gene ID" value="MCU_008491"/>
</dbReference>
<sequence>MATPIYEEGETPSSSGESPLNEEQLSALVHFKDISGISEDDVAKQILESNSWDLEKAVHHFMGYGDPSEPLVRRRYVSPPTVDLSPQNQHVYYPARRHSPWYIKPFSWMLVPVRFTCHVVYDFIRIILSFIWPDPRRSLTDPAGDVRNFIADFRQKYVPGVLGDQDESETDRVIRESKIPPFFDGTYSEALREAKQSLRFLIIYLHGDSHEDTDSFCRQTLLDPILLSFLDNPEQVIFWACNVNSPEGYRVSQTFREHTYPFIGVVGLSANSAYSRTPYSSTRMALLGRIEGFTSAPILIEYLSKIMNDHQSILTAERADRAERELSTRLRREQDEAFAASLAQDRAKAAERAASEEAVARLAREAAEARRRDELLGCARLRRQRRWANSLPEQPTPSSDVVCISLKLPNGRRTQRLFSFKDSLKLLYYFIISQEDAPKQFSVASNYPKRVIECRPAEESDIEDYTPDKEACEDEILCKPVKDWTPNGTTDPPSFEEAGLVNHEMLLILDMDS</sequence>
<dbReference type="Pfam" id="PF14555">
    <property type="entry name" value="UBA_4"/>
    <property type="match status" value="1"/>
</dbReference>
<evidence type="ECO:0000256" key="3">
    <source>
        <dbReference type="SAM" id="MobiDB-lite"/>
    </source>
</evidence>
<evidence type="ECO:0000256" key="1">
    <source>
        <dbReference type="ARBA" id="ARBA00023054"/>
    </source>
</evidence>
<dbReference type="InterPro" id="IPR036249">
    <property type="entry name" value="Thioredoxin-like_sf"/>
</dbReference>
<keyword evidence="1 2" id="KW-0175">Coiled coil</keyword>
<dbReference type="SUPFAM" id="SSF54236">
    <property type="entry name" value="Ubiquitin-like"/>
    <property type="match status" value="1"/>
</dbReference>
<dbReference type="GO" id="GO:0036503">
    <property type="term" value="P:ERAD pathway"/>
    <property type="evidence" value="ECO:0007669"/>
    <property type="project" value="TreeGrafter"/>
</dbReference>
<dbReference type="SMART" id="SM00594">
    <property type="entry name" value="UAS"/>
    <property type="match status" value="1"/>
</dbReference>
<dbReference type="AlphaFoldDB" id="A0A5K3FIL8"/>
<dbReference type="GO" id="GO:0005783">
    <property type="term" value="C:endoplasmic reticulum"/>
    <property type="evidence" value="ECO:0007669"/>
    <property type="project" value="TreeGrafter"/>
</dbReference>
<dbReference type="PANTHER" id="PTHR23322">
    <property type="entry name" value="FAS-ASSOCIATED PROTEIN"/>
    <property type="match status" value="1"/>
</dbReference>
<reference evidence="5" key="1">
    <citation type="submission" date="2019-11" db="UniProtKB">
        <authorList>
            <consortium name="WormBaseParasite"/>
        </authorList>
    </citation>
    <scope>IDENTIFICATION</scope>
</reference>
<dbReference type="PROSITE" id="PS50033">
    <property type="entry name" value="UBX"/>
    <property type="match status" value="1"/>
</dbReference>
<feature type="coiled-coil region" evidence="2">
    <location>
        <begin position="316"/>
        <end position="372"/>
    </location>
</feature>
<dbReference type="InterPro" id="IPR050730">
    <property type="entry name" value="UBX_domain-protein"/>
</dbReference>
<feature type="region of interest" description="Disordered" evidence="3">
    <location>
        <begin position="1"/>
        <end position="20"/>
    </location>
</feature>
<dbReference type="Gene3D" id="3.40.30.10">
    <property type="entry name" value="Glutaredoxin"/>
    <property type="match status" value="1"/>
</dbReference>
<dbReference type="Gene3D" id="1.10.8.10">
    <property type="entry name" value="DNA helicase RuvA subunit, C-terminal domain"/>
    <property type="match status" value="1"/>
</dbReference>
<dbReference type="GO" id="GO:0043130">
    <property type="term" value="F:ubiquitin binding"/>
    <property type="evidence" value="ECO:0007669"/>
    <property type="project" value="TreeGrafter"/>
</dbReference>